<dbReference type="KEGG" id="msk:MSUIS_01480"/>
<gene>
    <name evidence="2" type="ORF">MSUIS_01480</name>
</gene>
<dbReference type="Proteomes" id="UP000008645">
    <property type="component" value="Chromosome"/>
</dbReference>
<evidence type="ECO:0008006" key="4">
    <source>
        <dbReference type="Google" id="ProtNLM"/>
    </source>
</evidence>
<evidence type="ECO:0000313" key="3">
    <source>
        <dbReference type="Proteomes" id="UP000008645"/>
    </source>
</evidence>
<dbReference type="PROSITE" id="PS51257">
    <property type="entry name" value="PROKAR_LIPOPROTEIN"/>
    <property type="match status" value="1"/>
</dbReference>
<sequence length="238" mass="26669">MTLGSKSLILSSFLGLGVTSCGGFGINYLLENRNPSSPKELKSSISGNKIVSSSSAEISPDIKEIEDTVIVSEDHKNEKSENLTPKRDIHNPEQSYSEEDTSPTVEQLKDLGETFGSIVIYKKENSENVLTCDFWKLNDDNVISDSFSYDGQSCQDLSKEVLGELQEKQSKIWMKSNQKSSSEILAKHISGVPIERFSLKNRETWSHEGWNCQNQQVSENLEKIIVICEKSQDLVEIK</sequence>
<accession>F0V319</accession>
<name>F0V319_MYCS3</name>
<evidence type="ECO:0000313" key="2">
    <source>
        <dbReference type="EMBL" id="CBZ40241.1"/>
    </source>
</evidence>
<reference evidence="2 3" key="1">
    <citation type="journal article" date="2011" name="J. Bacteriol.">
        <title>Complete genome sequence of the hemotrophic Mycoplasma suis strain KI3806.</title>
        <authorList>
            <person name="Oehlerking J."/>
            <person name="Kube M."/>
            <person name="Felder K.M."/>
            <person name="Matter D."/>
            <person name="Wittenbrink M.M."/>
            <person name="Schwarzenbach S."/>
            <person name="Kramer M.M."/>
            <person name="Hoelzle K."/>
            <person name="Hoelzle L.E."/>
        </authorList>
    </citation>
    <scope>NUCLEOTIDE SEQUENCE [LARGE SCALE GENOMIC DNA]</scope>
    <source>
        <strain evidence="3">KI_3806</strain>
    </source>
</reference>
<protein>
    <recommendedName>
        <fullName evidence="4">Lipoprotein</fullName>
    </recommendedName>
</protein>
<dbReference type="AlphaFoldDB" id="F0V319"/>
<feature type="compositionally biased region" description="Basic and acidic residues" evidence="1">
    <location>
        <begin position="67"/>
        <end position="91"/>
    </location>
</feature>
<evidence type="ECO:0000256" key="1">
    <source>
        <dbReference type="SAM" id="MobiDB-lite"/>
    </source>
</evidence>
<proteinExistence type="predicted"/>
<organism evidence="2 3">
    <name type="scientific">Mycoplasma suis (strain KI_3806)</name>
    <dbReference type="NCBI Taxonomy" id="708248"/>
    <lineage>
        <taxon>Bacteria</taxon>
        <taxon>Bacillati</taxon>
        <taxon>Mycoplasmatota</taxon>
        <taxon>Mollicutes</taxon>
        <taxon>Mycoplasmataceae</taxon>
        <taxon>Mycoplasma</taxon>
    </lineage>
</organism>
<dbReference type="RefSeq" id="WP_013608853.1">
    <property type="nucleotide sequence ID" value="NC_015153.1"/>
</dbReference>
<dbReference type="HOGENOM" id="CLU_1164857_0_0_14"/>
<feature type="region of interest" description="Disordered" evidence="1">
    <location>
        <begin position="67"/>
        <end position="104"/>
    </location>
</feature>
<dbReference type="EMBL" id="FQ790233">
    <property type="protein sequence ID" value="CBZ40241.1"/>
    <property type="molecule type" value="Genomic_DNA"/>
</dbReference>